<keyword evidence="2" id="KW-0732">Signal</keyword>
<name>A0AAV0VP96_9HEMI</name>
<organism evidence="3 4">
    <name type="scientific">Macrosiphum euphorbiae</name>
    <name type="common">potato aphid</name>
    <dbReference type="NCBI Taxonomy" id="13131"/>
    <lineage>
        <taxon>Eukaryota</taxon>
        <taxon>Metazoa</taxon>
        <taxon>Ecdysozoa</taxon>
        <taxon>Arthropoda</taxon>
        <taxon>Hexapoda</taxon>
        <taxon>Insecta</taxon>
        <taxon>Pterygota</taxon>
        <taxon>Neoptera</taxon>
        <taxon>Paraneoptera</taxon>
        <taxon>Hemiptera</taxon>
        <taxon>Sternorrhyncha</taxon>
        <taxon>Aphidomorpha</taxon>
        <taxon>Aphidoidea</taxon>
        <taxon>Aphididae</taxon>
        <taxon>Macrosiphini</taxon>
        <taxon>Macrosiphum</taxon>
    </lineage>
</organism>
<feature type="signal peptide" evidence="2">
    <location>
        <begin position="1"/>
        <end position="29"/>
    </location>
</feature>
<dbReference type="Proteomes" id="UP001160148">
    <property type="component" value="Unassembled WGS sequence"/>
</dbReference>
<evidence type="ECO:0000256" key="2">
    <source>
        <dbReference type="SAM" id="SignalP"/>
    </source>
</evidence>
<protein>
    <submittedName>
        <fullName evidence="3">Uncharacterized protein</fullName>
    </submittedName>
</protein>
<comment type="caution">
    <text evidence="3">The sequence shown here is derived from an EMBL/GenBank/DDBJ whole genome shotgun (WGS) entry which is preliminary data.</text>
</comment>
<feature type="compositionally biased region" description="Basic and acidic residues" evidence="1">
    <location>
        <begin position="115"/>
        <end position="134"/>
    </location>
</feature>
<proteinExistence type="predicted"/>
<accession>A0AAV0VP96</accession>
<evidence type="ECO:0000313" key="3">
    <source>
        <dbReference type="EMBL" id="CAI6345037.1"/>
    </source>
</evidence>
<feature type="chain" id="PRO_5043942488" evidence="2">
    <location>
        <begin position="30"/>
        <end position="179"/>
    </location>
</feature>
<feature type="region of interest" description="Disordered" evidence="1">
    <location>
        <begin position="74"/>
        <end position="179"/>
    </location>
</feature>
<dbReference type="EMBL" id="CARXXK010000001">
    <property type="protein sequence ID" value="CAI6345037.1"/>
    <property type="molecule type" value="Genomic_DNA"/>
</dbReference>
<evidence type="ECO:0000313" key="4">
    <source>
        <dbReference type="Proteomes" id="UP001160148"/>
    </source>
</evidence>
<gene>
    <name evidence="3" type="ORF">MEUPH1_LOCUS2098</name>
</gene>
<evidence type="ECO:0000256" key="1">
    <source>
        <dbReference type="SAM" id="MobiDB-lite"/>
    </source>
</evidence>
<reference evidence="3 4" key="1">
    <citation type="submission" date="2023-01" db="EMBL/GenBank/DDBJ databases">
        <authorList>
            <person name="Whitehead M."/>
        </authorList>
    </citation>
    <scope>NUCLEOTIDE SEQUENCE [LARGE SCALE GENOMIC DNA]</scope>
</reference>
<feature type="compositionally biased region" description="Basic residues" evidence="1">
    <location>
        <begin position="166"/>
        <end position="179"/>
    </location>
</feature>
<keyword evidence="4" id="KW-1185">Reference proteome</keyword>
<dbReference type="AlphaFoldDB" id="A0AAV0VP96"/>
<sequence>MRRSIAVIAAGRGLTILWVFATAQVMCLATIDEESAELYRAINENKIGMVTEMIKSKGLERASRQWNISPLIEADMDPKMDDDGDGDVTATAAKGQKQHCRQIPRAPAYVAPEVENTRTGERPVEMSQAKEDLPVFRNVESPSTNYDGQEFGDYPSSSKSASERPRVRRVKNQKKRLED</sequence>